<comment type="caution">
    <text evidence="1">The sequence shown here is derived from an EMBL/GenBank/DDBJ whole genome shotgun (WGS) entry which is preliminary data.</text>
</comment>
<organism evidence="1 2">
    <name type="scientific">Nelumbo nucifera</name>
    <name type="common">Sacred lotus</name>
    <dbReference type="NCBI Taxonomy" id="4432"/>
    <lineage>
        <taxon>Eukaryota</taxon>
        <taxon>Viridiplantae</taxon>
        <taxon>Streptophyta</taxon>
        <taxon>Embryophyta</taxon>
        <taxon>Tracheophyta</taxon>
        <taxon>Spermatophyta</taxon>
        <taxon>Magnoliopsida</taxon>
        <taxon>Proteales</taxon>
        <taxon>Nelumbonaceae</taxon>
        <taxon>Nelumbo</taxon>
    </lineage>
</organism>
<name>A0A822Z7L6_NELNU</name>
<evidence type="ECO:0000313" key="2">
    <source>
        <dbReference type="Proteomes" id="UP000607653"/>
    </source>
</evidence>
<dbReference type="AlphaFoldDB" id="A0A822Z7L6"/>
<dbReference type="PANTHER" id="PTHR35999">
    <property type="entry name" value="MITOCHONDRIAL IMPORT RECEPTOR SUBUNIT TOM6 HOMOLOG"/>
    <property type="match status" value="1"/>
</dbReference>
<gene>
    <name evidence="1" type="ORF">HUJ06_014923</name>
</gene>
<protein>
    <submittedName>
        <fullName evidence="1">Uncharacterized protein</fullName>
    </submittedName>
</protein>
<dbReference type="EMBL" id="DUZY01000005">
    <property type="protein sequence ID" value="DAD40600.1"/>
    <property type="molecule type" value="Genomic_DNA"/>
</dbReference>
<dbReference type="GO" id="GO:0005742">
    <property type="term" value="C:mitochondrial outer membrane translocase complex"/>
    <property type="evidence" value="ECO:0007669"/>
    <property type="project" value="InterPro"/>
</dbReference>
<accession>A0A822Z7L6</accession>
<sequence length="58" mass="6667">MFLGGFPRKLDRATLLKQLGMHMTMFGIWMAAVVRGLELSLSVLHYLCEDKEELKLDL</sequence>
<reference evidence="1 2" key="1">
    <citation type="journal article" date="2020" name="Mol. Biol. Evol.">
        <title>Distinct Expression and Methylation Patterns for Genes with Different Fates following a Single Whole-Genome Duplication in Flowering Plants.</title>
        <authorList>
            <person name="Shi T."/>
            <person name="Rahmani R.S."/>
            <person name="Gugger P.F."/>
            <person name="Wang M."/>
            <person name="Li H."/>
            <person name="Zhang Y."/>
            <person name="Li Z."/>
            <person name="Wang Q."/>
            <person name="Van de Peer Y."/>
            <person name="Marchal K."/>
            <person name="Chen J."/>
        </authorList>
    </citation>
    <scope>NUCLEOTIDE SEQUENCE [LARGE SCALE GENOMIC DNA]</scope>
    <source>
        <tissue evidence="1">Leaf</tissue>
    </source>
</reference>
<keyword evidence="2" id="KW-1185">Reference proteome</keyword>
<dbReference type="InterPro" id="IPR034554">
    <property type="entry name" value="TOM6_plants"/>
</dbReference>
<evidence type="ECO:0000313" key="1">
    <source>
        <dbReference type="EMBL" id="DAD40600.1"/>
    </source>
</evidence>
<dbReference type="Proteomes" id="UP000607653">
    <property type="component" value="Unassembled WGS sequence"/>
</dbReference>
<proteinExistence type="predicted"/>
<dbReference type="PANTHER" id="PTHR35999:SF1">
    <property type="entry name" value="MITOCHONDRIAL IMPORT RECEPTOR SUBUNIT TOM6 HOMOLOG"/>
    <property type="match status" value="1"/>
</dbReference>